<protein>
    <recommendedName>
        <fullName evidence="9">TRAP transporter small permease protein</fullName>
    </recommendedName>
</protein>
<feature type="transmembrane region" description="Helical" evidence="9">
    <location>
        <begin position="46"/>
        <end position="65"/>
    </location>
</feature>
<evidence type="ECO:0000256" key="8">
    <source>
        <dbReference type="ARBA" id="ARBA00038436"/>
    </source>
</evidence>
<dbReference type="RefSeq" id="WP_198883567.1">
    <property type="nucleotide sequence ID" value="NZ_JAEKJA010000019.1"/>
</dbReference>
<keyword evidence="12" id="KW-1185">Reference proteome</keyword>
<comment type="caution">
    <text evidence="11">The sequence shown here is derived from an EMBL/GenBank/DDBJ whole genome shotgun (WGS) entry which is preliminary data.</text>
</comment>
<comment type="subcellular location">
    <subcellularLocation>
        <location evidence="1 9">Cell inner membrane</location>
        <topology evidence="1 9">Multi-pass membrane protein</topology>
    </subcellularLocation>
</comment>
<sequence>MWRVIARIEDVCATAALVLFTLLIVTSVVFRYLLDSPLSWTEEASLIAFAWLLFLGAAICARENMHILIDLVTPRAGSRMDRISEAFSATVGAVICALMAWIALRYTVGASAMVTPIFRVTSAVYNAAAPVGLALCAIHLAIHAVKAVRGPVTDPHAEEGI</sequence>
<keyword evidence="7 9" id="KW-0472">Membrane</keyword>
<evidence type="ECO:0000256" key="6">
    <source>
        <dbReference type="ARBA" id="ARBA00022989"/>
    </source>
</evidence>
<evidence type="ECO:0000256" key="4">
    <source>
        <dbReference type="ARBA" id="ARBA00022519"/>
    </source>
</evidence>
<dbReference type="Pfam" id="PF04290">
    <property type="entry name" value="DctQ"/>
    <property type="match status" value="1"/>
</dbReference>
<feature type="transmembrane region" description="Helical" evidence="9">
    <location>
        <begin position="12"/>
        <end position="34"/>
    </location>
</feature>
<evidence type="ECO:0000313" key="12">
    <source>
        <dbReference type="Proteomes" id="UP000609531"/>
    </source>
</evidence>
<evidence type="ECO:0000256" key="1">
    <source>
        <dbReference type="ARBA" id="ARBA00004429"/>
    </source>
</evidence>
<evidence type="ECO:0000313" key="11">
    <source>
        <dbReference type="EMBL" id="MBJ3777659.1"/>
    </source>
</evidence>
<keyword evidence="4 9" id="KW-0997">Cell inner membrane</keyword>
<organism evidence="11 12">
    <name type="scientific">Acuticoccus mangrovi</name>
    <dbReference type="NCBI Taxonomy" id="2796142"/>
    <lineage>
        <taxon>Bacteria</taxon>
        <taxon>Pseudomonadati</taxon>
        <taxon>Pseudomonadota</taxon>
        <taxon>Alphaproteobacteria</taxon>
        <taxon>Hyphomicrobiales</taxon>
        <taxon>Amorphaceae</taxon>
        <taxon>Acuticoccus</taxon>
    </lineage>
</organism>
<evidence type="ECO:0000256" key="7">
    <source>
        <dbReference type="ARBA" id="ARBA00023136"/>
    </source>
</evidence>
<evidence type="ECO:0000256" key="9">
    <source>
        <dbReference type="RuleBase" id="RU369079"/>
    </source>
</evidence>
<evidence type="ECO:0000259" key="10">
    <source>
        <dbReference type="Pfam" id="PF04290"/>
    </source>
</evidence>
<dbReference type="GO" id="GO:0015740">
    <property type="term" value="P:C4-dicarboxylate transport"/>
    <property type="evidence" value="ECO:0007669"/>
    <property type="project" value="TreeGrafter"/>
</dbReference>
<comment type="similarity">
    <text evidence="8 9">Belongs to the TRAP transporter small permease family.</text>
</comment>
<feature type="transmembrane region" description="Helical" evidence="9">
    <location>
        <begin position="86"/>
        <end position="104"/>
    </location>
</feature>
<reference evidence="11" key="1">
    <citation type="submission" date="2020-12" db="EMBL/GenBank/DDBJ databases">
        <title>Bacterial taxonomy.</title>
        <authorList>
            <person name="Pan X."/>
        </authorList>
    </citation>
    <scope>NUCLEOTIDE SEQUENCE</scope>
    <source>
        <strain evidence="11">B2012</strain>
    </source>
</reference>
<keyword evidence="3" id="KW-1003">Cell membrane</keyword>
<evidence type="ECO:0000256" key="3">
    <source>
        <dbReference type="ARBA" id="ARBA00022475"/>
    </source>
</evidence>
<dbReference type="PANTHER" id="PTHR35011">
    <property type="entry name" value="2,3-DIKETO-L-GULONATE TRAP TRANSPORTER SMALL PERMEASE PROTEIN YIAM"/>
    <property type="match status" value="1"/>
</dbReference>
<dbReference type="AlphaFoldDB" id="A0A934MMX1"/>
<dbReference type="GO" id="GO:0005886">
    <property type="term" value="C:plasma membrane"/>
    <property type="evidence" value="ECO:0007669"/>
    <property type="project" value="UniProtKB-SubCell"/>
</dbReference>
<keyword evidence="2 9" id="KW-0813">Transport</keyword>
<comment type="subunit">
    <text evidence="9">The complex comprises the extracytoplasmic solute receptor protein and the two transmembrane proteins.</text>
</comment>
<dbReference type="EMBL" id="JAEKJA010000019">
    <property type="protein sequence ID" value="MBJ3777659.1"/>
    <property type="molecule type" value="Genomic_DNA"/>
</dbReference>
<evidence type="ECO:0000256" key="5">
    <source>
        <dbReference type="ARBA" id="ARBA00022692"/>
    </source>
</evidence>
<keyword evidence="6 9" id="KW-1133">Transmembrane helix</keyword>
<dbReference type="GO" id="GO:0022857">
    <property type="term" value="F:transmembrane transporter activity"/>
    <property type="evidence" value="ECO:0007669"/>
    <property type="project" value="UniProtKB-UniRule"/>
</dbReference>
<proteinExistence type="inferred from homology"/>
<evidence type="ECO:0000256" key="2">
    <source>
        <dbReference type="ARBA" id="ARBA00022448"/>
    </source>
</evidence>
<dbReference type="InterPro" id="IPR055348">
    <property type="entry name" value="DctQ"/>
</dbReference>
<feature type="transmembrane region" description="Helical" evidence="9">
    <location>
        <begin position="124"/>
        <end position="142"/>
    </location>
</feature>
<name>A0A934MMX1_9HYPH</name>
<dbReference type="PANTHER" id="PTHR35011:SF2">
    <property type="entry name" value="2,3-DIKETO-L-GULONATE TRAP TRANSPORTER SMALL PERMEASE PROTEIN YIAM"/>
    <property type="match status" value="1"/>
</dbReference>
<feature type="domain" description="Tripartite ATP-independent periplasmic transporters DctQ component" evidence="10">
    <location>
        <begin position="21"/>
        <end position="149"/>
    </location>
</feature>
<accession>A0A934MMX1</accession>
<dbReference type="Proteomes" id="UP000609531">
    <property type="component" value="Unassembled WGS sequence"/>
</dbReference>
<comment type="function">
    <text evidence="9">Part of the tripartite ATP-independent periplasmic (TRAP) transport system.</text>
</comment>
<keyword evidence="5 9" id="KW-0812">Transmembrane</keyword>
<gene>
    <name evidence="11" type="ORF">JCR33_18280</name>
</gene>
<dbReference type="InterPro" id="IPR007387">
    <property type="entry name" value="TRAP_DctQ"/>
</dbReference>